<protein>
    <submittedName>
        <fullName evidence="6">LysR family transcriptional regulator</fullName>
    </submittedName>
</protein>
<evidence type="ECO:0000256" key="3">
    <source>
        <dbReference type="ARBA" id="ARBA00023125"/>
    </source>
</evidence>
<dbReference type="CDD" id="cd08460">
    <property type="entry name" value="PBP2_DntR_like_1"/>
    <property type="match status" value="1"/>
</dbReference>
<dbReference type="InterPro" id="IPR000847">
    <property type="entry name" value="LysR_HTH_N"/>
</dbReference>
<dbReference type="Gene3D" id="3.40.190.10">
    <property type="entry name" value="Periplasmic binding protein-like II"/>
    <property type="match status" value="2"/>
</dbReference>
<sequence>MMKQAPCTHLDEGMHMSTPDLNLLITLDALLDEGSVAGAARRLGLSPSAMSRALARLRETTGDPLLVRAGRGLVPTPRALLLREQVGRLVQEAEEVLRPRLEVDPARLERTFTLRASEGLVELFGAALLSRLAAEAPGVRLHFLAKPDKESGPLRSGELDFETGVISATTAPELRTQALFQDHFVAVLRPGHPLCDGPLTASRYAEARHVLVSRRGQPHSPVDEALAKLGLTRTVTTLVPGFATALALVRGSDLVATVPEHHCAALLGDLVARPLPFTLPGIRVALLWHPRLDADPAHRWLRTLIRDICAQHPYRPLP</sequence>
<reference evidence="6" key="2">
    <citation type="submission" date="2020-01" db="EMBL/GenBank/DDBJ databases">
        <authorList>
            <consortium name="NCBI Pathogen Detection Project"/>
        </authorList>
    </citation>
    <scope>NUCLEOTIDE SEQUENCE</scope>
    <source>
        <strain evidence="6">OLC2673_Aeromonas</strain>
    </source>
</reference>
<dbReference type="GO" id="GO:0003677">
    <property type="term" value="F:DNA binding"/>
    <property type="evidence" value="ECO:0007669"/>
    <property type="project" value="UniProtKB-KW"/>
</dbReference>
<dbReference type="PROSITE" id="PS50931">
    <property type="entry name" value="HTH_LYSR"/>
    <property type="match status" value="1"/>
</dbReference>
<accession>A0AAD3YIW7</accession>
<dbReference type="Pfam" id="PF03466">
    <property type="entry name" value="LysR_substrate"/>
    <property type="match status" value="1"/>
</dbReference>
<dbReference type="SUPFAM" id="SSF46785">
    <property type="entry name" value="Winged helix' DNA-binding domain"/>
    <property type="match status" value="1"/>
</dbReference>
<evidence type="ECO:0000256" key="1">
    <source>
        <dbReference type="ARBA" id="ARBA00009437"/>
    </source>
</evidence>
<dbReference type="InterPro" id="IPR036388">
    <property type="entry name" value="WH-like_DNA-bd_sf"/>
</dbReference>
<reference evidence="6" key="1">
    <citation type="journal article" date="2018" name="Genome Biol.">
        <title>SKESA: strategic k-mer extension for scrupulous assemblies.</title>
        <authorList>
            <person name="Souvorov A."/>
            <person name="Agarwala R."/>
            <person name="Lipman D.J."/>
        </authorList>
    </citation>
    <scope>NUCLEOTIDE SEQUENCE</scope>
    <source>
        <strain evidence="6">OLC2673_Aeromonas</strain>
    </source>
</reference>
<dbReference type="SUPFAM" id="SSF53850">
    <property type="entry name" value="Periplasmic binding protein-like II"/>
    <property type="match status" value="1"/>
</dbReference>
<proteinExistence type="inferred from homology"/>
<evidence type="ECO:0000256" key="2">
    <source>
        <dbReference type="ARBA" id="ARBA00023015"/>
    </source>
</evidence>
<name>A0AAD3YIW7_AERHY</name>
<evidence type="ECO:0000313" key="6">
    <source>
        <dbReference type="EMBL" id="HAT6343490.1"/>
    </source>
</evidence>
<dbReference type="GO" id="GO:0003700">
    <property type="term" value="F:DNA-binding transcription factor activity"/>
    <property type="evidence" value="ECO:0007669"/>
    <property type="project" value="InterPro"/>
</dbReference>
<dbReference type="InterPro" id="IPR050389">
    <property type="entry name" value="LysR-type_TF"/>
</dbReference>
<comment type="similarity">
    <text evidence="1">Belongs to the LysR transcriptional regulatory family.</text>
</comment>
<dbReference type="Gene3D" id="1.10.10.10">
    <property type="entry name" value="Winged helix-like DNA-binding domain superfamily/Winged helix DNA-binding domain"/>
    <property type="match status" value="1"/>
</dbReference>
<dbReference type="PANTHER" id="PTHR30118:SF15">
    <property type="entry name" value="TRANSCRIPTIONAL REGULATORY PROTEIN"/>
    <property type="match status" value="1"/>
</dbReference>
<comment type="caution">
    <text evidence="6">The sequence shown here is derived from an EMBL/GenBank/DDBJ whole genome shotgun (WGS) entry which is preliminary data.</text>
</comment>
<dbReference type="PANTHER" id="PTHR30118">
    <property type="entry name" value="HTH-TYPE TRANSCRIPTIONAL REGULATOR LEUO-RELATED"/>
    <property type="match status" value="1"/>
</dbReference>
<dbReference type="Pfam" id="PF00126">
    <property type="entry name" value="HTH_1"/>
    <property type="match status" value="1"/>
</dbReference>
<gene>
    <name evidence="6" type="ORF">JAJ28_001199</name>
</gene>
<feature type="domain" description="HTH lysR-type" evidence="5">
    <location>
        <begin position="19"/>
        <end position="76"/>
    </location>
</feature>
<keyword evidence="4" id="KW-0804">Transcription</keyword>
<dbReference type="InterPro" id="IPR005119">
    <property type="entry name" value="LysR_subst-bd"/>
</dbReference>
<keyword evidence="3" id="KW-0238">DNA-binding</keyword>
<evidence type="ECO:0000313" key="7">
    <source>
        <dbReference type="Proteomes" id="UP000859505"/>
    </source>
</evidence>
<dbReference type="EMBL" id="DACTUL010000006">
    <property type="protein sequence ID" value="HAT6343490.1"/>
    <property type="molecule type" value="Genomic_DNA"/>
</dbReference>
<keyword evidence="2" id="KW-0805">Transcription regulation</keyword>
<organism evidence="6 7">
    <name type="scientific">Aeromonas hydrophila</name>
    <dbReference type="NCBI Taxonomy" id="644"/>
    <lineage>
        <taxon>Bacteria</taxon>
        <taxon>Pseudomonadati</taxon>
        <taxon>Pseudomonadota</taxon>
        <taxon>Gammaproteobacteria</taxon>
        <taxon>Aeromonadales</taxon>
        <taxon>Aeromonadaceae</taxon>
        <taxon>Aeromonas</taxon>
    </lineage>
</organism>
<evidence type="ECO:0000256" key="4">
    <source>
        <dbReference type="ARBA" id="ARBA00023163"/>
    </source>
</evidence>
<dbReference type="InterPro" id="IPR036390">
    <property type="entry name" value="WH_DNA-bd_sf"/>
</dbReference>
<dbReference type="Proteomes" id="UP000859505">
    <property type="component" value="Unassembled WGS sequence"/>
</dbReference>
<dbReference type="AlphaFoldDB" id="A0AAD3YIW7"/>
<evidence type="ECO:0000259" key="5">
    <source>
        <dbReference type="PROSITE" id="PS50931"/>
    </source>
</evidence>